<keyword evidence="8" id="KW-0547">Nucleotide-binding</keyword>
<dbReference type="SUPFAM" id="SSF55874">
    <property type="entry name" value="ATPase domain of HSP90 chaperone/DNA topoisomerase II/histidine kinase"/>
    <property type="match status" value="1"/>
</dbReference>
<keyword evidence="9 17" id="KW-0418">Kinase</keyword>
<dbReference type="InterPro" id="IPR005467">
    <property type="entry name" value="His_kinase_dom"/>
</dbReference>
<dbReference type="GO" id="GO:0005886">
    <property type="term" value="C:plasma membrane"/>
    <property type="evidence" value="ECO:0007669"/>
    <property type="project" value="UniProtKB-SubCell"/>
</dbReference>
<dbReference type="Gene3D" id="1.10.287.130">
    <property type="match status" value="1"/>
</dbReference>
<organism evidence="17 18">
    <name type="scientific">Romboutsia weinsteinii</name>
    <dbReference type="NCBI Taxonomy" id="2020949"/>
    <lineage>
        <taxon>Bacteria</taxon>
        <taxon>Bacillati</taxon>
        <taxon>Bacillota</taxon>
        <taxon>Clostridia</taxon>
        <taxon>Peptostreptococcales</taxon>
        <taxon>Peptostreptococcaceae</taxon>
        <taxon>Romboutsia</taxon>
    </lineage>
</organism>
<evidence type="ECO:0000256" key="12">
    <source>
        <dbReference type="ARBA" id="ARBA00023012"/>
    </source>
</evidence>
<dbReference type="OrthoDB" id="9813151at2"/>
<reference evidence="17 18" key="1">
    <citation type="journal article" date="2017" name="Genome Announc.">
        <title>Draft Genome Sequence of Romboutsia weinsteinii sp. nov. Strain CCRI-19649(T) Isolated from Surface Water.</title>
        <authorList>
            <person name="Maheux A.F."/>
            <person name="Boudreau D.K."/>
            <person name="Berube E."/>
            <person name="Boissinot M."/>
            <person name="Cantin P."/>
            <person name="Raymond F."/>
            <person name="Corbeil J."/>
            <person name="Omar R.F."/>
            <person name="Bergeron M.G."/>
        </authorList>
    </citation>
    <scope>NUCLEOTIDE SEQUENCE [LARGE SCALE GENOMIC DNA]</scope>
    <source>
        <strain evidence="17 18">CCRI-19649</strain>
    </source>
</reference>
<keyword evidence="12" id="KW-0902">Two-component regulatory system</keyword>
<evidence type="ECO:0000256" key="8">
    <source>
        <dbReference type="ARBA" id="ARBA00022741"/>
    </source>
</evidence>
<dbReference type="PROSITE" id="PS50109">
    <property type="entry name" value="HIS_KIN"/>
    <property type="match status" value="1"/>
</dbReference>
<dbReference type="GO" id="GO:0000155">
    <property type="term" value="F:phosphorelay sensor kinase activity"/>
    <property type="evidence" value="ECO:0007669"/>
    <property type="project" value="InterPro"/>
</dbReference>
<dbReference type="InterPro" id="IPR003661">
    <property type="entry name" value="HisK_dim/P_dom"/>
</dbReference>
<dbReference type="InterPro" id="IPR050398">
    <property type="entry name" value="HssS/ArlS-like"/>
</dbReference>
<dbReference type="Proteomes" id="UP000215694">
    <property type="component" value="Unassembled WGS sequence"/>
</dbReference>
<dbReference type="SMART" id="SM00304">
    <property type="entry name" value="HAMP"/>
    <property type="match status" value="1"/>
</dbReference>
<dbReference type="InterPro" id="IPR004358">
    <property type="entry name" value="Sig_transdc_His_kin-like_C"/>
</dbReference>
<dbReference type="RefSeq" id="WP_094369427.1">
    <property type="nucleotide sequence ID" value="NZ_NOJY02000008.1"/>
</dbReference>
<dbReference type="Gene3D" id="6.10.340.10">
    <property type="match status" value="1"/>
</dbReference>
<keyword evidence="13 14" id="KW-0472">Membrane</keyword>
<dbReference type="PRINTS" id="PR00344">
    <property type="entry name" value="BCTRLSENSOR"/>
</dbReference>
<dbReference type="PANTHER" id="PTHR45528:SF1">
    <property type="entry name" value="SENSOR HISTIDINE KINASE CPXA"/>
    <property type="match status" value="1"/>
</dbReference>
<dbReference type="Pfam" id="PF00672">
    <property type="entry name" value="HAMP"/>
    <property type="match status" value="1"/>
</dbReference>
<evidence type="ECO:0000256" key="1">
    <source>
        <dbReference type="ARBA" id="ARBA00000085"/>
    </source>
</evidence>
<dbReference type="AlphaFoldDB" id="A0A371J601"/>
<keyword evidence="7 14" id="KW-0812">Transmembrane</keyword>
<dbReference type="GO" id="GO:0005524">
    <property type="term" value="F:ATP binding"/>
    <property type="evidence" value="ECO:0007669"/>
    <property type="project" value="UniProtKB-KW"/>
</dbReference>
<dbReference type="InterPro" id="IPR003594">
    <property type="entry name" value="HATPase_dom"/>
</dbReference>
<evidence type="ECO:0000256" key="2">
    <source>
        <dbReference type="ARBA" id="ARBA00004651"/>
    </source>
</evidence>
<keyword evidence="6" id="KW-0808">Transferase</keyword>
<keyword evidence="10" id="KW-0067">ATP-binding</keyword>
<dbReference type="SUPFAM" id="SSF158472">
    <property type="entry name" value="HAMP domain-like"/>
    <property type="match status" value="1"/>
</dbReference>
<dbReference type="Gene3D" id="3.30.565.10">
    <property type="entry name" value="Histidine kinase-like ATPase, C-terminal domain"/>
    <property type="match status" value="1"/>
</dbReference>
<dbReference type="FunFam" id="3.30.565.10:FF:000006">
    <property type="entry name" value="Sensor histidine kinase WalK"/>
    <property type="match status" value="1"/>
</dbReference>
<feature type="transmembrane region" description="Helical" evidence="14">
    <location>
        <begin position="6"/>
        <end position="27"/>
    </location>
</feature>
<accession>A0A371J601</accession>
<dbReference type="InterPro" id="IPR036890">
    <property type="entry name" value="HATPase_C_sf"/>
</dbReference>
<evidence type="ECO:0000256" key="11">
    <source>
        <dbReference type="ARBA" id="ARBA00022989"/>
    </source>
</evidence>
<evidence type="ECO:0000259" key="16">
    <source>
        <dbReference type="PROSITE" id="PS50885"/>
    </source>
</evidence>
<comment type="caution">
    <text evidence="17">The sequence shown here is derived from an EMBL/GenBank/DDBJ whole genome shotgun (WGS) entry which is preliminary data.</text>
</comment>
<evidence type="ECO:0000313" key="18">
    <source>
        <dbReference type="Proteomes" id="UP000215694"/>
    </source>
</evidence>
<keyword evidence="4" id="KW-1003">Cell membrane</keyword>
<dbReference type="PROSITE" id="PS50885">
    <property type="entry name" value="HAMP"/>
    <property type="match status" value="1"/>
</dbReference>
<evidence type="ECO:0000256" key="13">
    <source>
        <dbReference type="ARBA" id="ARBA00023136"/>
    </source>
</evidence>
<dbReference type="Pfam" id="PF02518">
    <property type="entry name" value="HATPase_c"/>
    <property type="match status" value="1"/>
</dbReference>
<keyword evidence="11 14" id="KW-1133">Transmembrane helix</keyword>
<comment type="catalytic activity">
    <reaction evidence="1">
        <text>ATP + protein L-histidine = ADP + protein N-phospho-L-histidine.</text>
        <dbReference type="EC" id="2.7.13.3"/>
    </reaction>
</comment>
<evidence type="ECO:0000256" key="3">
    <source>
        <dbReference type="ARBA" id="ARBA00012438"/>
    </source>
</evidence>
<dbReference type="InterPro" id="IPR003660">
    <property type="entry name" value="HAMP_dom"/>
</dbReference>
<feature type="domain" description="Histidine kinase" evidence="15">
    <location>
        <begin position="249"/>
        <end position="461"/>
    </location>
</feature>
<dbReference type="SUPFAM" id="SSF47384">
    <property type="entry name" value="Homodimeric domain of signal transducing histidine kinase"/>
    <property type="match status" value="1"/>
</dbReference>
<dbReference type="Pfam" id="PF00512">
    <property type="entry name" value="HisKA"/>
    <property type="match status" value="1"/>
</dbReference>
<evidence type="ECO:0000256" key="9">
    <source>
        <dbReference type="ARBA" id="ARBA00022777"/>
    </source>
</evidence>
<evidence type="ECO:0000313" key="17">
    <source>
        <dbReference type="EMBL" id="RDY28192.1"/>
    </source>
</evidence>
<dbReference type="InterPro" id="IPR036097">
    <property type="entry name" value="HisK_dim/P_sf"/>
</dbReference>
<proteinExistence type="predicted"/>
<keyword evidence="5" id="KW-0597">Phosphoprotein</keyword>
<evidence type="ECO:0000259" key="15">
    <source>
        <dbReference type="PROSITE" id="PS50109"/>
    </source>
</evidence>
<evidence type="ECO:0000256" key="14">
    <source>
        <dbReference type="SAM" id="Phobius"/>
    </source>
</evidence>
<dbReference type="EC" id="2.7.13.3" evidence="3"/>
<keyword evidence="18" id="KW-1185">Reference proteome</keyword>
<evidence type="ECO:0000256" key="5">
    <source>
        <dbReference type="ARBA" id="ARBA00022553"/>
    </source>
</evidence>
<dbReference type="SMART" id="SM00388">
    <property type="entry name" value="HisKA"/>
    <property type="match status" value="1"/>
</dbReference>
<evidence type="ECO:0000256" key="4">
    <source>
        <dbReference type="ARBA" id="ARBA00022475"/>
    </source>
</evidence>
<dbReference type="CDD" id="cd00082">
    <property type="entry name" value="HisKA"/>
    <property type="match status" value="1"/>
</dbReference>
<dbReference type="CDD" id="cd00075">
    <property type="entry name" value="HATPase"/>
    <property type="match status" value="1"/>
</dbReference>
<protein>
    <recommendedName>
        <fullName evidence="3">histidine kinase</fullName>
        <ecNumber evidence="3">2.7.13.3</ecNumber>
    </recommendedName>
</protein>
<evidence type="ECO:0000256" key="6">
    <source>
        <dbReference type="ARBA" id="ARBA00022679"/>
    </source>
</evidence>
<evidence type="ECO:0000256" key="10">
    <source>
        <dbReference type="ARBA" id="ARBA00022840"/>
    </source>
</evidence>
<gene>
    <name evidence="17" type="ORF">CHL78_006285</name>
</gene>
<dbReference type="EMBL" id="NOJY02000008">
    <property type="protein sequence ID" value="RDY28192.1"/>
    <property type="molecule type" value="Genomic_DNA"/>
</dbReference>
<sequence length="461" mass="53281">MFNKLRYRLSFIFILFSLSIIFLVNIVNHHYIEKKFNIYTSDRIQQSKLEIKNKIAKTYNDNSWDEKSIEDIGSDAISSGLLITIKDKDKHTIWNARDYNNIKCEKVLSKIRENVNKINPNSDIVNTFERFNLKQGQTEIGELDIEYIGPIYYEDSDVVFFEMLDRVLFILAVLFFIISIIVGGVLSYAIGRPILKVIDATNYISEGNYSKRINEDHSIYEINKLVKSVNMMARDLNKQEKIRQELTNDISHELRTPLTTVQAQLEAIMDGLWEPSQERLKSIYDELQRLNRLIVSTENLSRYDSNKLELNKSNVNLKSAITTILTNFEKQLSDKSINLQVDLKDININVDKDKISQVIINIISNAIKYTPNKGEIFVKCFNKNDNVYILIKDSGIGINKEDIDYIFERFYRTDKSRARETGGIGIGLTISREIVKAHKGSINVYSKVNEGSNFIIKLPIK</sequence>
<dbReference type="PANTHER" id="PTHR45528">
    <property type="entry name" value="SENSOR HISTIDINE KINASE CPXA"/>
    <property type="match status" value="1"/>
</dbReference>
<feature type="transmembrane region" description="Helical" evidence="14">
    <location>
        <begin position="167"/>
        <end position="190"/>
    </location>
</feature>
<dbReference type="CDD" id="cd06225">
    <property type="entry name" value="HAMP"/>
    <property type="match status" value="1"/>
</dbReference>
<comment type="subcellular location">
    <subcellularLocation>
        <location evidence="2">Cell membrane</location>
        <topology evidence="2">Multi-pass membrane protein</topology>
    </subcellularLocation>
</comment>
<evidence type="ECO:0000256" key="7">
    <source>
        <dbReference type="ARBA" id="ARBA00022692"/>
    </source>
</evidence>
<dbReference type="SMART" id="SM00387">
    <property type="entry name" value="HATPase_c"/>
    <property type="match status" value="1"/>
</dbReference>
<feature type="domain" description="HAMP" evidence="16">
    <location>
        <begin position="188"/>
        <end position="241"/>
    </location>
</feature>
<name>A0A371J601_9FIRM</name>